<dbReference type="SUPFAM" id="SSF46565">
    <property type="entry name" value="Chaperone J-domain"/>
    <property type="match status" value="1"/>
</dbReference>
<dbReference type="KEGG" id="ote:Oter_1130"/>
<evidence type="ECO:0000313" key="4">
    <source>
        <dbReference type="EMBL" id="ACB74418.1"/>
    </source>
</evidence>
<proteinExistence type="predicted"/>
<evidence type="ECO:0000259" key="3">
    <source>
        <dbReference type="PROSITE" id="PS50076"/>
    </source>
</evidence>
<dbReference type="EMBL" id="CP001032">
    <property type="protein sequence ID" value="ACB74418.1"/>
    <property type="molecule type" value="Genomic_DNA"/>
</dbReference>
<accession>B1ZNI4</accession>
<dbReference type="PROSITE" id="PS50076">
    <property type="entry name" value="DNAJ_2"/>
    <property type="match status" value="1"/>
</dbReference>
<dbReference type="SUPFAM" id="SSF49493">
    <property type="entry name" value="HSP40/DnaJ peptide-binding domain"/>
    <property type="match status" value="2"/>
</dbReference>
<dbReference type="Pfam" id="PF00226">
    <property type="entry name" value="DnaJ"/>
    <property type="match status" value="1"/>
</dbReference>
<dbReference type="PROSITE" id="PS00636">
    <property type="entry name" value="DNAJ_1"/>
    <property type="match status" value="1"/>
</dbReference>
<dbReference type="PRINTS" id="PR00625">
    <property type="entry name" value="JDOMAIN"/>
</dbReference>
<dbReference type="CDD" id="cd10747">
    <property type="entry name" value="DnaJ_C"/>
    <property type="match status" value="1"/>
</dbReference>
<keyword evidence="5" id="KW-1185">Reference proteome</keyword>
<dbReference type="InterPro" id="IPR001623">
    <property type="entry name" value="DnaJ_domain"/>
</dbReference>
<dbReference type="HOGENOM" id="CLU_017633_0_0_0"/>
<dbReference type="RefSeq" id="WP_012373956.1">
    <property type="nucleotide sequence ID" value="NC_010571.1"/>
</dbReference>
<dbReference type="PANTHER" id="PTHR43096:SF52">
    <property type="entry name" value="DNAJ HOMOLOG 1, MITOCHONDRIAL-RELATED"/>
    <property type="match status" value="1"/>
</dbReference>
<reference evidence="4 5" key="1">
    <citation type="journal article" date="2011" name="J. Bacteriol.">
        <title>Genome sequence of the verrucomicrobium Opitutus terrae PB90-1, an abundant inhabitant of rice paddy soil ecosystems.</title>
        <authorList>
            <person name="van Passel M.W."/>
            <person name="Kant R."/>
            <person name="Palva A."/>
            <person name="Copeland A."/>
            <person name="Lucas S."/>
            <person name="Lapidus A."/>
            <person name="Glavina del Rio T."/>
            <person name="Pitluck S."/>
            <person name="Goltsman E."/>
            <person name="Clum A."/>
            <person name="Sun H."/>
            <person name="Schmutz J."/>
            <person name="Larimer F.W."/>
            <person name="Land M.L."/>
            <person name="Hauser L."/>
            <person name="Kyrpides N."/>
            <person name="Mikhailova N."/>
            <person name="Richardson P.P."/>
            <person name="Janssen P.H."/>
            <person name="de Vos W.M."/>
            <person name="Smidt H."/>
        </authorList>
    </citation>
    <scope>NUCLEOTIDE SEQUENCE [LARGE SCALE GENOMIC DNA]</scope>
    <source>
        <strain evidence="5">DSM 11246 / JCM 15787 / PB90-1</strain>
    </source>
</reference>
<dbReference type="AlphaFoldDB" id="B1ZNI4"/>
<dbReference type="Gene3D" id="2.60.260.20">
    <property type="entry name" value="Urease metallochaperone UreE, N-terminal domain"/>
    <property type="match status" value="2"/>
</dbReference>
<dbReference type="OrthoDB" id="9779889at2"/>
<gene>
    <name evidence="4" type="ordered locus">Oter_1130</name>
</gene>
<keyword evidence="1" id="KW-0143">Chaperone</keyword>
<dbReference type="InterPro" id="IPR008971">
    <property type="entry name" value="HSP40/DnaJ_pept-bd"/>
</dbReference>
<name>B1ZNI4_OPITP</name>
<feature type="region of interest" description="Disordered" evidence="2">
    <location>
        <begin position="143"/>
        <end position="165"/>
    </location>
</feature>
<dbReference type="SMART" id="SM00271">
    <property type="entry name" value="DnaJ"/>
    <property type="match status" value="1"/>
</dbReference>
<dbReference type="GO" id="GO:0042026">
    <property type="term" value="P:protein refolding"/>
    <property type="evidence" value="ECO:0007669"/>
    <property type="project" value="TreeGrafter"/>
</dbReference>
<dbReference type="PANTHER" id="PTHR43096">
    <property type="entry name" value="DNAJ HOMOLOG 1, MITOCHONDRIAL-RELATED"/>
    <property type="match status" value="1"/>
</dbReference>
<dbReference type="GO" id="GO:0051082">
    <property type="term" value="F:unfolded protein binding"/>
    <property type="evidence" value="ECO:0007669"/>
    <property type="project" value="InterPro"/>
</dbReference>
<protein>
    <submittedName>
        <fullName evidence="4">Chaperone DnaJ domain protein</fullName>
    </submittedName>
</protein>
<evidence type="ECO:0000313" key="5">
    <source>
        <dbReference type="Proteomes" id="UP000007013"/>
    </source>
</evidence>
<evidence type="ECO:0000256" key="2">
    <source>
        <dbReference type="SAM" id="MobiDB-lite"/>
    </source>
</evidence>
<dbReference type="CDD" id="cd06257">
    <property type="entry name" value="DnaJ"/>
    <property type="match status" value="1"/>
</dbReference>
<dbReference type="InterPro" id="IPR018253">
    <property type="entry name" value="DnaJ_domain_CS"/>
</dbReference>
<dbReference type="FunFam" id="2.60.260.20:FF:000013">
    <property type="entry name" value="DnaJ subfamily B member 11"/>
    <property type="match status" value="1"/>
</dbReference>
<dbReference type="InterPro" id="IPR002939">
    <property type="entry name" value="DnaJ_C"/>
</dbReference>
<dbReference type="Proteomes" id="UP000007013">
    <property type="component" value="Chromosome"/>
</dbReference>
<dbReference type="eggNOG" id="COG0484">
    <property type="taxonomic scope" value="Bacteria"/>
</dbReference>
<sequence length="351" mass="38195">MPVDFKDYYAVLGVARDASEADIKKAFRNLARKYHPDIAKDKRTAEEKFKEINEAYEVLGDPAKRKRYDELGARWQEQGAADGGGVPPDWDGRGFSARSADGQGFEFHFDGTGFSDFFEQFFGGGGGRRGAAGFSGMPQGFAFDTDEETGGPAAGRAGYEDRPRRRAGANVEGDLLVSLEEVLNGGTREVGVKFADPATGEARTKSYRVRIPKGVRDGQTIRLAGAGGPGHGGGAAGDLYLHARLARHPDFRVREADLFHDLDLAPWEAVLGTTVTVRTLGSRVSLRIPPGTTNGQTFRVRGHGLPTGPGDERGDFHVVVRIQTPTEVTDAERRLWEELARVSSFHPRQAH</sequence>
<evidence type="ECO:0000256" key="1">
    <source>
        <dbReference type="ARBA" id="ARBA00023186"/>
    </source>
</evidence>
<dbReference type="Gene3D" id="1.10.287.110">
    <property type="entry name" value="DnaJ domain"/>
    <property type="match status" value="1"/>
</dbReference>
<dbReference type="STRING" id="452637.Oter_1130"/>
<organism evidence="4 5">
    <name type="scientific">Opitutus terrae (strain DSM 11246 / JCM 15787 / PB90-1)</name>
    <dbReference type="NCBI Taxonomy" id="452637"/>
    <lineage>
        <taxon>Bacteria</taxon>
        <taxon>Pseudomonadati</taxon>
        <taxon>Verrucomicrobiota</taxon>
        <taxon>Opitutia</taxon>
        <taxon>Opitutales</taxon>
        <taxon>Opitutaceae</taxon>
        <taxon>Opitutus</taxon>
    </lineage>
</organism>
<dbReference type="Pfam" id="PF01556">
    <property type="entry name" value="DnaJ_C"/>
    <property type="match status" value="1"/>
</dbReference>
<dbReference type="GO" id="GO:0005737">
    <property type="term" value="C:cytoplasm"/>
    <property type="evidence" value="ECO:0007669"/>
    <property type="project" value="TreeGrafter"/>
</dbReference>
<feature type="region of interest" description="Disordered" evidence="2">
    <location>
        <begin position="78"/>
        <end position="97"/>
    </location>
</feature>
<feature type="domain" description="J" evidence="3">
    <location>
        <begin position="7"/>
        <end position="72"/>
    </location>
</feature>
<dbReference type="InterPro" id="IPR036869">
    <property type="entry name" value="J_dom_sf"/>
</dbReference>